<dbReference type="PANTHER" id="PTHR21422">
    <property type="entry name" value="RAB3 GTPASE-ACTIVATING PROTEIN CATALYTIC SUBUNIT"/>
    <property type="match status" value="1"/>
</dbReference>
<evidence type="ECO:0000313" key="1">
    <source>
        <dbReference type="EMBL" id="CAD7079624.1"/>
    </source>
</evidence>
<gene>
    <name evidence="1" type="ORF">HERILL_LOCUS2833</name>
</gene>
<dbReference type="FunCoup" id="A0A7R8UFI1">
    <property type="interactions" value="1244"/>
</dbReference>
<evidence type="ECO:0000313" key="2">
    <source>
        <dbReference type="Proteomes" id="UP000594454"/>
    </source>
</evidence>
<organism evidence="1 2">
    <name type="scientific">Hermetia illucens</name>
    <name type="common">Black soldier fly</name>
    <dbReference type="NCBI Taxonomy" id="343691"/>
    <lineage>
        <taxon>Eukaryota</taxon>
        <taxon>Metazoa</taxon>
        <taxon>Ecdysozoa</taxon>
        <taxon>Arthropoda</taxon>
        <taxon>Hexapoda</taxon>
        <taxon>Insecta</taxon>
        <taxon>Pterygota</taxon>
        <taxon>Neoptera</taxon>
        <taxon>Endopterygota</taxon>
        <taxon>Diptera</taxon>
        <taxon>Brachycera</taxon>
        <taxon>Stratiomyomorpha</taxon>
        <taxon>Stratiomyidae</taxon>
        <taxon>Hermetiinae</taxon>
        <taxon>Hermetia</taxon>
    </lineage>
</organism>
<name>A0A7R8UFI1_HERIL</name>
<proteinExistence type="predicted"/>
<dbReference type="InterPro" id="IPR045700">
    <property type="entry name" value="Rab3GAP1"/>
</dbReference>
<dbReference type="InParanoid" id="A0A7R8UFI1"/>
<sequence length="494" mass="55854">MAEEIDDNEFFQQDFTTASEWEIFNARLEEIFHEWKLPFVETQKSLEQNQLFRAEWEVKSEIIFFADVELSIKRYRAIFESSDEEQDEITKKKESQAHVDLTSVTNNFNIYDLNTGKIHPLAAWYGLRDFVVIEPTGNPIVNESQYRVLLSSACMTIAESNTEIPVFVHIMPHELNVYLGVCECPSMRTNFDIVALETIPPTCKYLSGLLNMFKGKIGVHYIEPATVSVRLSFSLTDFISSEYCPQKRSPFAEDASDEEFVETGVESSETFGLPYGVSMDPVNEIILHCTWPQIPENVIIDSPVYSNLNPSGAPNWSIQANFKQKPIYYLTEMCTEYLKLCENGTVLGAILGSAYHFNQSLEGGNPLDLLTESKIPSISTVITGRSNSKASVESKPERVSTPDGPLASDDLMNMLYFMFPDAQPNSLHPYNFGTVEFDPLKIKSALPDSLVFRLSLLLAICNTEFGGMSAVAHLWAEFTQEMRYRVERCIQIPG</sequence>
<accession>A0A7R8UFI1</accession>
<dbReference type="AlphaFoldDB" id="A0A7R8UFI1"/>
<dbReference type="EMBL" id="LR899009">
    <property type="protein sequence ID" value="CAD7079624.1"/>
    <property type="molecule type" value="Genomic_DNA"/>
</dbReference>
<evidence type="ECO:0008006" key="3">
    <source>
        <dbReference type="Google" id="ProtNLM"/>
    </source>
</evidence>
<reference evidence="1 2" key="1">
    <citation type="submission" date="2020-11" db="EMBL/GenBank/DDBJ databases">
        <authorList>
            <person name="Wallbank WR R."/>
            <person name="Pardo Diaz C."/>
            <person name="Kozak K."/>
            <person name="Martin S."/>
            <person name="Jiggins C."/>
            <person name="Moest M."/>
            <person name="Warren A I."/>
            <person name="Generalovic N T."/>
            <person name="Byers J.R.P. K."/>
            <person name="Montejo-Kovacevich G."/>
            <person name="Yen C E."/>
        </authorList>
    </citation>
    <scope>NUCLEOTIDE SEQUENCE [LARGE SCALE GENOMIC DNA]</scope>
</reference>
<dbReference type="Proteomes" id="UP000594454">
    <property type="component" value="Chromosome 1"/>
</dbReference>
<keyword evidence="2" id="KW-1185">Reference proteome</keyword>
<protein>
    <recommendedName>
        <fullName evidence="3">Rab3 GTPase-activating protein catalytic subunit</fullName>
    </recommendedName>
</protein>
<dbReference type="OrthoDB" id="17346at2759"/>
<dbReference type="GO" id="GO:0005096">
    <property type="term" value="F:GTPase activator activity"/>
    <property type="evidence" value="ECO:0007669"/>
    <property type="project" value="InterPro"/>
</dbReference>
<dbReference type="PANTHER" id="PTHR21422:SF9">
    <property type="entry name" value="RAB3 GTPASE-ACTIVATING PROTEIN CATALYTIC SUBUNIT"/>
    <property type="match status" value="1"/>
</dbReference>